<dbReference type="SMART" id="SM00387">
    <property type="entry name" value="HATPase_c"/>
    <property type="match status" value="1"/>
</dbReference>
<dbReference type="Pfam" id="PF02518">
    <property type="entry name" value="HATPase_c"/>
    <property type="match status" value="1"/>
</dbReference>
<keyword evidence="7" id="KW-0413">Isomerase</keyword>
<evidence type="ECO:0000259" key="8">
    <source>
        <dbReference type="PROSITE" id="PS50880"/>
    </source>
</evidence>
<evidence type="ECO:0000256" key="1">
    <source>
        <dbReference type="ARBA" id="ARBA00000185"/>
    </source>
</evidence>
<dbReference type="InterPro" id="IPR003594">
    <property type="entry name" value="HATPase_dom"/>
</dbReference>
<gene>
    <name evidence="9" type="ORF">JKK62_05035</name>
</gene>
<dbReference type="Pfam" id="PF00986">
    <property type="entry name" value="DNA_gyraseB_C"/>
    <property type="match status" value="1"/>
</dbReference>
<dbReference type="InterPro" id="IPR001241">
    <property type="entry name" value="Topo_IIA"/>
</dbReference>
<dbReference type="SUPFAM" id="SSF54211">
    <property type="entry name" value="Ribosomal protein S5 domain 2-like"/>
    <property type="match status" value="1"/>
</dbReference>
<dbReference type="InterPro" id="IPR014721">
    <property type="entry name" value="Ribsml_uS5_D2-typ_fold_subgr"/>
</dbReference>
<accession>A0A934TZ23</accession>
<dbReference type="InterPro" id="IPR036890">
    <property type="entry name" value="HATPase_C_sf"/>
</dbReference>
<evidence type="ECO:0000256" key="3">
    <source>
        <dbReference type="ARBA" id="ARBA00012895"/>
    </source>
</evidence>
<keyword evidence="6" id="KW-0238">DNA-binding</keyword>
<keyword evidence="10" id="KW-1185">Reference proteome</keyword>
<dbReference type="CDD" id="cd01030">
    <property type="entry name" value="TOPRIM_TopoIIA_like"/>
    <property type="match status" value="1"/>
</dbReference>
<evidence type="ECO:0000313" key="9">
    <source>
        <dbReference type="EMBL" id="MBK6088020.1"/>
    </source>
</evidence>
<dbReference type="PANTHER" id="PTHR45866">
    <property type="entry name" value="DNA GYRASE/TOPOISOMERASE SUBUNIT B"/>
    <property type="match status" value="1"/>
</dbReference>
<dbReference type="SMART" id="SM00433">
    <property type="entry name" value="TOP2c"/>
    <property type="match status" value="1"/>
</dbReference>
<dbReference type="SUPFAM" id="SSF55874">
    <property type="entry name" value="ATPase domain of HSP90 chaperone/DNA topoisomerase II/histidine kinase"/>
    <property type="match status" value="1"/>
</dbReference>
<evidence type="ECO:0000256" key="5">
    <source>
        <dbReference type="ARBA" id="ARBA00022842"/>
    </source>
</evidence>
<dbReference type="GO" id="GO:0006265">
    <property type="term" value="P:DNA topological change"/>
    <property type="evidence" value="ECO:0007669"/>
    <property type="project" value="InterPro"/>
</dbReference>
<dbReference type="InterPro" id="IPR013506">
    <property type="entry name" value="Topo_IIA_bsu_dom2"/>
</dbReference>
<keyword evidence="4" id="KW-0479">Metal-binding</keyword>
<comment type="cofactor">
    <cofactor evidence="2">
        <name>Mg(2+)</name>
        <dbReference type="ChEBI" id="CHEBI:18420"/>
    </cofactor>
</comment>
<dbReference type="InterPro" id="IPR013760">
    <property type="entry name" value="Topo_IIA-like_dom_sf"/>
</dbReference>
<evidence type="ECO:0000256" key="2">
    <source>
        <dbReference type="ARBA" id="ARBA00001946"/>
    </source>
</evidence>
<dbReference type="PANTHER" id="PTHR45866:SF4">
    <property type="entry name" value="DNA TOPOISOMERASE 4 SUBUNIT B"/>
    <property type="match status" value="1"/>
</dbReference>
<dbReference type="InterPro" id="IPR018522">
    <property type="entry name" value="TopoIIA_CS"/>
</dbReference>
<dbReference type="AlphaFoldDB" id="A0A934TZ23"/>
<protein>
    <recommendedName>
        <fullName evidence="3">DNA topoisomerase (ATP-hydrolyzing)</fullName>
        <ecNumber evidence="3">5.6.2.2</ecNumber>
    </recommendedName>
</protein>
<dbReference type="EC" id="5.6.2.2" evidence="3"/>
<dbReference type="Pfam" id="PF01751">
    <property type="entry name" value="Toprim"/>
    <property type="match status" value="1"/>
</dbReference>
<dbReference type="InterPro" id="IPR006171">
    <property type="entry name" value="TOPRIM_dom"/>
</dbReference>
<dbReference type="PROSITE" id="PS00177">
    <property type="entry name" value="TOPOISOMERASE_II"/>
    <property type="match status" value="1"/>
</dbReference>
<dbReference type="InterPro" id="IPR013759">
    <property type="entry name" value="Topo_IIA_B_C"/>
</dbReference>
<feature type="domain" description="Toprim" evidence="8">
    <location>
        <begin position="436"/>
        <end position="563"/>
    </location>
</feature>
<comment type="caution">
    <text evidence="9">The sequence shown here is derived from an EMBL/GenBank/DDBJ whole genome shotgun (WGS) entry which is preliminary data.</text>
</comment>
<dbReference type="EMBL" id="JAEQMG010000048">
    <property type="protein sequence ID" value="MBK6088020.1"/>
    <property type="molecule type" value="Genomic_DNA"/>
</dbReference>
<evidence type="ECO:0000313" key="10">
    <source>
        <dbReference type="Proteomes" id="UP000633365"/>
    </source>
</evidence>
<keyword evidence="5" id="KW-0460">Magnesium</keyword>
<dbReference type="InterPro" id="IPR002288">
    <property type="entry name" value="DNA_gyrase_B_C"/>
</dbReference>
<dbReference type="GO" id="GO:0003677">
    <property type="term" value="F:DNA binding"/>
    <property type="evidence" value="ECO:0007669"/>
    <property type="project" value="UniProtKB-KW"/>
</dbReference>
<dbReference type="PROSITE" id="PS50880">
    <property type="entry name" value="TOPRIM"/>
    <property type="match status" value="1"/>
</dbReference>
<dbReference type="InterPro" id="IPR000565">
    <property type="entry name" value="Topo_IIA_B"/>
</dbReference>
<dbReference type="PRINTS" id="PR00418">
    <property type="entry name" value="TPI2FAMILY"/>
</dbReference>
<dbReference type="Pfam" id="PF00204">
    <property type="entry name" value="DNA_gyraseB"/>
    <property type="match status" value="1"/>
</dbReference>
<dbReference type="RefSeq" id="WP_186832975.1">
    <property type="nucleotide sequence ID" value="NZ_JAEQMG010000048.1"/>
</dbReference>
<evidence type="ECO:0000256" key="7">
    <source>
        <dbReference type="ARBA" id="ARBA00023235"/>
    </source>
</evidence>
<evidence type="ECO:0000256" key="4">
    <source>
        <dbReference type="ARBA" id="ARBA00022723"/>
    </source>
</evidence>
<comment type="catalytic activity">
    <reaction evidence="1">
        <text>ATP-dependent breakage, passage and rejoining of double-stranded DNA.</text>
        <dbReference type="EC" id="5.6.2.2"/>
    </reaction>
</comment>
<dbReference type="GO" id="GO:0005524">
    <property type="term" value="F:ATP binding"/>
    <property type="evidence" value="ECO:0007669"/>
    <property type="project" value="InterPro"/>
</dbReference>
<reference evidence="9" key="1">
    <citation type="submission" date="2021-01" db="EMBL/GenBank/DDBJ databases">
        <title>Genome public.</title>
        <authorList>
            <person name="Liu C."/>
            <person name="Sun Q."/>
        </authorList>
    </citation>
    <scope>NUCLEOTIDE SEQUENCE</scope>
    <source>
        <strain evidence="9">M6</strain>
    </source>
</reference>
<organism evidence="9 10">
    <name type="scientific">Ruminococcus difficilis</name>
    <dbReference type="NCBI Taxonomy" id="2763069"/>
    <lineage>
        <taxon>Bacteria</taxon>
        <taxon>Bacillati</taxon>
        <taxon>Bacillota</taxon>
        <taxon>Clostridia</taxon>
        <taxon>Eubacteriales</taxon>
        <taxon>Oscillospiraceae</taxon>
        <taxon>Ruminococcus</taxon>
    </lineage>
</organism>
<evidence type="ECO:0000256" key="6">
    <source>
        <dbReference type="ARBA" id="ARBA00023125"/>
    </source>
</evidence>
<dbReference type="GO" id="GO:0046872">
    <property type="term" value="F:metal ion binding"/>
    <property type="evidence" value="ECO:0007669"/>
    <property type="project" value="UniProtKB-KW"/>
</dbReference>
<proteinExistence type="predicted"/>
<dbReference type="SUPFAM" id="SSF56719">
    <property type="entry name" value="Type II DNA topoisomerase"/>
    <property type="match status" value="1"/>
</dbReference>
<dbReference type="GO" id="GO:0034335">
    <property type="term" value="F:DNA negative supercoiling activity"/>
    <property type="evidence" value="ECO:0007669"/>
    <property type="project" value="UniProtKB-ARBA"/>
</dbReference>
<dbReference type="Gene3D" id="3.40.50.670">
    <property type="match status" value="1"/>
</dbReference>
<dbReference type="InterPro" id="IPR020568">
    <property type="entry name" value="Ribosomal_Su5_D2-typ_SF"/>
</dbReference>
<dbReference type="Gene3D" id="3.30.230.10">
    <property type="match status" value="1"/>
</dbReference>
<sequence length="666" mass="75634">MAKAKKKPVYSNDDIKVLKGPDQVRKRPAVIFGSDGIEGCQHSVFEILSNSIDEAREGYGKEIVLTAYNDGSIEIEDHGRGIPVEYNQNEEKYNWELLFCTLYAGGKYDNDSGGNYEFSLGLNGLGLCATQFASEYMDADIKRDHKKYSLHFEKGENVGGLQSTDYSGRDTGSKIRWKPDLEVFTDIKMDKAFFTEMLRRQAIVNPGVKFIFRQQAGRSFDVEEFFYENGIADHVSELIGEDGFTTVQSWSGERMCRDRDDKDEYKCKINVALAFSNKASVTEYYHNSSWLEHGGSPDKAVRNAFVYQIDSYLKSKSMYNKNESKIKYDDVADCLVIVISSFSSVTSYANQTKLAITNKGIQDAMTDFLRKQLEVYFIENPLEADKIANQVLVNKRSRESAEKTRINIKKNLTAKIDITAKIAKFTDCRSKNVDERELFIVEGDSAKGACVQARNPDFQAIMPIRGKILNCLKVDYDRIFKSEIITDLIKILGCGVQVDMGKTKSKKKDINAFNIDNLRWNKVIICTDADVDGFHIRTMLLTMIYRLTPDLIKEGKVYIAESPLYEITTKDKVYFAYTEAEKEKYISEIGSAKFTIQRSKGLGENEPDMMSLTTMNPDTRRLIKVMPDDVERTAQIFDVLLGDNLQGRKDFIVEFGANYTDNLDVS</sequence>
<dbReference type="Proteomes" id="UP000633365">
    <property type="component" value="Unassembled WGS sequence"/>
</dbReference>
<dbReference type="Gene3D" id="3.30.565.10">
    <property type="entry name" value="Histidine kinase-like ATPase, C-terminal domain"/>
    <property type="match status" value="1"/>
</dbReference>
<name>A0A934TZ23_9FIRM</name>
<dbReference type="PRINTS" id="PR01159">
    <property type="entry name" value="DNAGYRASEB"/>
</dbReference>